<protein>
    <recommendedName>
        <fullName evidence="3">TonB-dependent receptor plug domain-containing protein</fullName>
    </recommendedName>
</protein>
<proteinExistence type="predicted"/>
<gene>
    <name evidence="1" type="ORF">DLM85_03070</name>
</gene>
<evidence type="ECO:0000313" key="2">
    <source>
        <dbReference type="Proteomes" id="UP000248553"/>
    </source>
</evidence>
<evidence type="ECO:0008006" key="3">
    <source>
        <dbReference type="Google" id="ProtNLM"/>
    </source>
</evidence>
<organism evidence="1 2">
    <name type="scientific">Hymenobacter edaphi</name>
    <dbReference type="NCBI Taxonomy" id="2211146"/>
    <lineage>
        <taxon>Bacteria</taxon>
        <taxon>Pseudomonadati</taxon>
        <taxon>Bacteroidota</taxon>
        <taxon>Cytophagia</taxon>
        <taxon>Cytophagales</taxon>
        <taxon>Hymenobacteraceae</taxon>
        <taxon>Hymenobacter</taxon>
    </lineage>
</organism>
<evidence type="ECO:0000313" key="1">
    <source>
        <dbReference type="EMBL" id="RAK69852.1"/>
    </source>
</evidence>
<reference evidence="2" key="1">
    <citation type="submission" date="2018-05" db="EMBL/GenBank/DDBJ databases">
        <authorList>
            <person name="Nie L."/>
        </authorList>
    </citation>
    <scope>NUCLEOTIDE SEQUENCE [LARGE SCALE GENOMIC DNA]</scope>
    <source>
        <strain evidence="2">NL</strain>
    </source>
</reference>
<accession>A0A328BRI2</accession>
<sequence>MLLGLLLAAGPGFAQLTRLPAPATDEALPIDVRRVPADVVWGLETSLHRPRRGPLLVVDGRVLPDSANLPPAEDIIGLRELEPAEAVARFGSRASRGALLIETQKQPRAPRRPR</sequence>
<dbReference type="AlphaFoldDB" id="A0A328BRI2"/>
<dbReference type="Proteomes" id="UP000248553">
    <property type="component" value="Unassembled WGS sequence"/>
</dbReference>
<name>A0A328BRI2_9BACT</name>
<comment type="caution">
    <text evidence="1">The sequence shown here is derived from an EMBL/GenBank/DDBJ whole genome shotgun (WGS) entry which is preliminary data.</text>
</comment>
<dbReference type="EMBL" id="QHKM01000001">
    <property type="protein sequence ID" value="RAK69852.1"/>
    <property type="molecule type" value="Genomic_DNA"/>
</dbReference>
<keyword evidence="2" id="KW-1185">Reference proteome</keyword>